<dbReference type="InterPro" id="IPR011008">
    <property type="entry name" value="Dimeric_a/b-barrel"/>
</dbReference>
<name>A0A6G1G6B3_9PEZI</name>
<dbReference type="Gene3D" id="3.30.70.100">
    <property type="match status" value="1"/>
</dbReference>
<dbReference type="Proteomes" id="UP000504638">
    <property type="component" value="Unplaced"/>
</dbReference>
<evidence type="ECO:0000313" key="3">
    <source>
        <dbReference type="Proteomes" id="UP000504638"/>
    </source>
</evidence>
<reference evidence="4" key="3">
    <citation type="submission" date="2025-04" db="UniProtKB">
        <authorList>
            <consortium name="RefSeq"/>
        </authorList>
    </citation>
    <scope>IDENTIFICATION</scope>
    <source>
        <strain evidence="4">CBS 781.70</strain>
    </source>
</reference>
<feature type="domain" description="Stress-response A/B barrel" evidence="1">
    <location>
        <begin position="5"/>
        <end position="102"/>
    </location>
</feature>
<dbReference type="Pfam" id="PF07876">
    <property type="entry name" value="Dabb"/>
    <property type="match status" value="1"/>
</dbReference>
<dbReference type="SUPFAM" id="SSF54909">
    <property type="entry name" value="Dimeric alpha+beta barrel"/>
    <property type="match status" value="1"/>
</dbReference>
<dbReference type="EMBL" id="ML975154">
    <property type="protein sequence ID" value="KAF1813574.1"/>
    <property type="molecule type" value="Genomic_DNA"/>
</dbReference>
<proteinExistence type="predicted"/>
<evidence type="ECO:0000313" key="2">
    <source>
        <dbReference type="EMBL" id="KAF1813574.1"/>
    </source>
</evidence>
<protein>
    <submittedName>
        <fullName evidence="2 4">Stress responsive A/B barrel domain protein</fullName>
    </submittedName>
</protein>
<evidence type="ECO:0000313" key="4">
    <source>
        <dbReference type="RefSeq" id="XP_033535205.1"/>
    </source>
</evidence>
<dbReference type="InterPro" id="IPR013097">
    <property type="entry name" value="Dabb"/>
</dbReference>
<dbReference type="AlphaFoldDB" id="A0A6G1G6B3"/>
<dbReference type="SMART" id="SM00886">
    <property type="entry name" value="Dabb"/>
    <property type="match status" value="1"/>
</dbReference>
<gene>
    <name evidence="2 4" type="ORF">P152DRAFT_285463</name>
</gene>
<dbReference type="PROSITE" id="PS51502">
    <property type="entry name" value="S_R_A_B_BARREL"/>
    <property type="match status" value="1"/>
</dbReference>
<dbReference type="GeneID" id="54415531"/>
<dbReference type="OrthoDB" id="3830014at2759"/>
<dbReference type="RefSeq" id="XP_033535205.1">
    <property type="nucleotide sequence ID" value="XM_033674961.1"/>
</dbReference>
<accession>A0A6G1G6B3</accession>
<reference evidence="4" key="2">
    <citation type="submission" date="2020-04" db="EMBL/GenBank/DDBJ databases">
        <authorList>
            <consortium name="NCBI Genome Project"/>
        </authorList>
    </citation>
    <scope>NUCLEOTIDE SEQUENCE</scope>
    <source>
        <strain evidence="4">CBS 781.70</strain>
    </source>
</reference>
<keyword evidence="3" id="KW-1185">Reference proteome</keyword>
<organism evidence="2">
    <name type="scientific">Eremomyces bilateralis CBS 781.70</name>
    <dbReference type="NCBI Taxonomy" id="1392243"/>
    <lineage>
        <taxon>Eukaryota</taxon>
        <taxon>Fungi</taxon>
        <taxon>Dikarya</taxon>
        <taxon>Ascomycota</taxon>
        <taxon>Pezizomycotina</taxon>
        <taxon>Dothideomycetes</taxon>
        <taxon>Dothideomycetes incertae sedis</taxon>
        <taxon>Eremomycetales</taxon>
        <taxon>Eremomycetaceae</taxon>
        <taxon>Eremomyces</taxon>
    </lineage>
</organism>
<reference evidence="2 4" key="1">
    <citation type="submission" date="2020-01" db="EMBL/GenBank/DDBJ databases">
        <authorList>
            <consortium name="DOE Joint Genome Institute"/>
            <person name="Haridas S."/>
            <person name="Albert R."/>
            <person name="Binder M."/>
            <person name="Bloem J."/>
            <person name="Labutti K."/>
            <person name="Salamov A."/>
            <person name="Andreopoulos B."/>
            <person name="Baker S.E."/>
            <person name="Barry K."/>
            <person name="Bills G."/>
            <person name="Bluhm B.H."/>
            <person name="Cannon C."/>
            <person name="Castanera R."/>
            <person name="Culley D.E."/>
            <person name="Daum C."/>
            <person name="Ezra D."/>
            <person name="Gonzalez J.B."/>
            <person name="Henrissat B."/>
            <person name="Kuo A."/>
            <person name="Liang C."/>
            <person name="Lipzen A."/>
            <person name="Lutzoni F."/>
            <person name="Magnuson J."/>
            <person name="Mondo S."/>
            <person name="Nolan M."/>
            <person name="Ohm R."/>
            <person name="Pangilinan J."/>
            <person name="Park H.-J."/>
            <person name="Ramirez L."/>
            <person name="Alfaro M."/>
            <person name="Sun H."/>
            <person name="Tritt A."/>
            <person name="Yoshinaga Y."/>
            <person name="Zwiers L.-H."/>
            <person name="Turgeon B.G."/>
            <person name="Goodwin S.B."/>
            <person name="Spatafora J.W."/>
            <person name="Crous P.W."/>
            <person name="Grigoriev I.V."/>
        </authorList>
    </citation>
    <scope>NUCLEOTIDE SEQUENCE</scope>
    <source>
        <strain evidence="2 4">CBS 781.70</strain>
    </source>
</reference>
<evidence type="ECO:0000259" key="1">
    <source>
        <dbReference type="PROSITE" id="PS51502"/>
    </source>
</evidence>
<sequence length="111" mass="12267">MGGPVKRITLFKVKNQDDIPTILDQYKDVKTKALKDGKPYILAIQAGPTHDDPRSMGYNFCAYTSFASLEDMQYYDTQCEAHAALKAVLIPLVAPPPMTVYLDVEKSVGGQ</sequence>